<name>A0ABS9EM23_9BACT</name>
<gene>
    <name evidence="3" type="ORF">L2W38_05455</name>
</gene>
<accession>A0ABS9EM23</accession>
<dbReference type="PANTHER" id="PTHR42928">
    <property type="entry name" value="TRICARBOXYLATE-BINDING PROTEIN"/>
    <property type="match status" value="1"/>
</dbReference>
<dbReference type="RefSeq" id="WP_236099010.1">
    <property type="nucleotide sequence ID" value="NZ_JAKGUD010000004.1"/>
</dbReference>
<dbReference type="InterPro" id="IPR005064">
    <property type="entry name" value="BUG"/>
</dbReference>
<dbReference type="PANTHER" id="PTHR42928:SF5">
    <property type="entry name" value="BLR1237 PROTEIN"/>
    <property type="match status" value="1"/>
</dbReference>
<reference evidence="3 4" key="1">
    <citation type="submission" date="2022-01" db="EMBL/GenBank/DDBJ databases">
        <title>Dethiosulfovibrio faecalis sp. nov., a novel proteolytic, non-sulfur-reducing bacterium isolated from a marine aquaculture solid waste bioreactor.</title>
        <authorList>
            <person name="Grabowski S."/>
            <person name="Apolinario E."/>
            <person name="Schneider N."/>
            <person name="Marshall C.W."/>
            <person name="Sowers K.R."/>
        </authorList>
    </citation>
    <scope>NUCLEOTIDE SEQUENCE [LARGE SCALE GENOMIC DNA]</scope>
    <source>
        <strain evidence="3 4">DSM 12537</strain>
    </source>
</reference>
<feature type="chain" id="PRO_5047213978" evidence="2">
    <location>
        <begin position="26"/>
        <end position="324"/>
    </location>
</feature>
<organism evidence="3 4">
    <name type="scientific">Dethiosulfovibrio marinus</name>
    <dbReference type="NCBI Taxonomy" id="133532"/>
    <lineage>
        <taxon>Bacteria</taxon>
        <taxon>Thermotogati</taxon>
        <taxon>Synergistota</taxon>
        <taxon>Synergistia</taxon>
        <taxon>Synergistales</taxon>
        <taxon>Dethiosulfovibrionaceae</taxon>
        <taxon>Dethiosulfovibrio</taxon>
    </lineage>
</organism>
<dbReference type="EMBL" id="JAKGUD010000004">
    <property type="protein sequence ID" value="MCF4142253.1"/>
    <property type="molecule type" value="Genomic_DNA"/>
</dbReference>
<dbReference type="Pfam" id="PF03401">
    <property type="entry name" value="TctC"/>
    <property type="match status" value="1"/>
</dbReference>
<evidence type="ECO:0000313" key="3">
    <source>
        <dbReference type="EMBL" id="MCF4142253.1"/>
    </source>
</evidence>
<keyword evidence="4" id="KW-1185">Reference proteome</keyword>
<dbReference type="CDD" id="cd07012">
    <property type="entry name" value="PBP2_Bug_TTT"/>
    <property type="match status" value="1"/>
</dbReference>
<comment type="caution">
    <text evidence="3">The sequence shown here is derived from an EMBL/GenBank/DDBJ whole genome shotgun (WGS) entry which is preliminary data.</text>
</comment>
<comment type="similarity">
    <text evidence="1">Belongs to the UPF0065 (bug) family.</text>
</comment>
<protein>
    <submittedName>
        <fullName evidence="3">Tripartite tricarboxylate transporter substrate binding protein</fullName>
    </submittedName>
</protein>
<dbReference type="Proteomes" id="UP001200430">
    <property type="component" value="Unassembled WGS sequence"/>
</dbReference>
<keyword evidence="2" id="KW-0732">Signal</keyword>
<dbReference type="SUPFAM" id="SSF53850">
    <property type="entry name" value="Periplasmic binding protein-like II"/>
    <property type="match status" value="1"/>
</dbReference>
<feature type="signal peptide" evidence="2">
    <location>
        <begin position="1"/>
        <end position="25"/>
    </location>
</feature>
<dbReference type="PIRSF" id="PIRSF017082">
    <property type="entry name" value="YflP"/>
    <property type="match status" value="1"/>
</dbReference>
<dbReference type="Gene3D" id="3.40.190.150">
    <property type="entry name" value="Bordetella uptake gene, domain 1"/>
    <property type="match status" value="1"/>
</dbReference>
<evidence type="ECO:0000256" key="2">
    <source>
        <dbReference type="SAM" id="SignalP"/>
    </source>
</evidence>
<dbReference type="InterPro" id="IPR042100">
    <property type="entry name" value="Bug_dom1"/>
</dbReference>
<evidence type="ECO:0000313" key="4">
    <source>
        <dbReference type="Proteomes" id="UP001200430"/>
    </source>
</evidence>
<evidence type="ECO:0000256" key="1">
    <source>
        <dbReference type="ARBA" id="ARBA00006987"/>
    </source>
</evidence>
<proteinExistence type="inferred from homology"/>
<dbReference type="Gene3D" id="3.40.190.10">
    <property type="entry name" value="Periplasmic binding protein-like II"/>
    <property type="match status" value="1"/>
</dbReference>
<sequence>MKFRRLAICIMVSTIMAMSALPSIANDNYDSYPERTVRVIVPFGPGGSGDLTTRALLQFVDLGKPTVVINMPGAGSTIGTMEVFHSKPDGYTLLANSPAGMIVGGLKGLYPEAVFRDMIPIVIMGMDNPVFCVARNSPFKTAQEFFSYAKENPGKLKLASVGMSTMYTSGLVVKDAAGIDIKYVAFDSSTKSRAALLGGHVDSLLATISENKSLIEAGDLRPLFVLSEEKSPFLPDVPTLIDLGYNVTGCLGTRGIWAPASTPRPIIDKLEAAFMKAAQNKGFQDVFRQGMSIDPVAWNSAATKAWIEKNSPYYGMLLEKYGKK</sequence>